<dbReference type="KEGG" id="psic:J4E96_07055"/>
<evidence type="ECO:0000313" key="1">
    <source>
        <dbReference type="EMBL" id="QTE31381.1"/>
    </source>
</evidence>
<dbReference type="Proteomes" id="UP000663937">
    <property type="component" value="Chromosome"/>
</dbReference>
<gene>
    <name evidence="1" type="ORF">J4E96_07055</name>
</gene>
<keyword evidence="1" id="KW-0808">Transferase</keyword>
<dbReference type="EMBL" id="CP071868">
    <property type="protein sequence ID" value="QTE31381.1"/>
    <property type="molecule type" value="Genomic_DNA"/>
</dbReference>
<dbReference type="GO" id="GO:0016301">
    <property type="term" value="F:kinase activity"/>
    <property type="evidence" value="ECO:0007669"/>
    <property type="project" value="UniProtKB-KW"/>
</dbReference>
<keyword evidence="2" id="KW-1185">Reference proteome</keyword>
<dbReference type="SUPFAM" id="SSF52540">
    <property type="entry name" value="P-loop containing nucleoside triphosphate hydrolases"/>
    <property type="match status" value="1"/>
</dbReference>
<protein>
    <submittedName>
        <fullName evidence="1">Uridine kinase</fullName>
    </submittedName>
</protein>
<evidence type="ECO:0000313" key="2">
    <source>
        <dbReference type="Proteomes" id="UP000663937"/>
    </source>
</evidence>
<accession>A0A8A4ZJ23</accession>
<dbReference type="Gene3D" id="3.40.50.300">
    <property type="entry name" value="P-loop containing nucleotide triphosphate hydrolases"/>
    <property type="match status" value="1"/>
</dbReference>
<dbReference type="InterPro" id="IPR027417">
    <property type="entry name" value="P-loop_NTPase"/>
</dbReference>
<name>A0A8A4ZJ23_9MICO</name>
<reference evidence="1" key="1">
    <citation type="submission" date="2021-03" db="EMBL/GenBank/DDBJ databases">
        <title>Pengzhenrongella sicca gen. nov., sp. nov., a new member of suborder Micrococcineae isolated from High-Arctic tundra soil.</title>
        <authorList>
            <person name="Peng F."/>
        </authorList>
    </citation>
    <scope>NUCLEOTIDE SEQUENCE</scope>
    <source>
        <strain evidence="1">LRZ-2</strain>
    </source>
</reference>
<organism evidence="1 2">
    <name type="scientific">Pengzhenrongella sicca</name>
    <dbReference type="NCBI Taxonomy" id="2819238"/>
    <lineage>
        <taxon>Bacteria</taxon>
        <taxon>Bacillati</taxon>
        <taxon>Actinomycetota</taxon>
        <taxon>Actinomycetes</taxon>
        <taxon>Micrococcales</taxon>
        <taxon>Pengzhenrongella</taxon>
    </lineage>
</organism>
<dbReference type="AlphaFoldDB" id="A0A8A4ZJ23"/>
<proteinExistence type="predicted"/>
<keyword evidence="1" id="KW-0418">Kinase</keyword>
<sequence length="170" mass="18026">MLGPVRLVCIDGPAGSGKTTFAALLGAELGAQVVHVDDLLAGWGDLEGVWPRLRDGLLAPLGAGLTGRYRRYDWVAQEFAEVHEVPVAEVLVLEGCGSARRGVDPCAVLKVWVEAPPAERLARGIARDGEAMRAHWLAWAQDEAAHFAAEGTRERADVIVDSGVGAALEP</sequence>